<dbReference type="GO" id="GO:0006086">
    <property type="term" value="P:pyruvate decarboxylation to acetyl-CoA"/>
    <property type="evidence" value="ECO:0007669"/>
    <property type="project" value="InterPro"/>
</dbReference>
<evidence type="ECO:0000256" key="1">
    <source>
        <dbReference type="ARBA" id="ARBA00007317"/>
    </source>
</evidence>
<dbReference type="SUPFAM" id="SSF47005">
    <property type="entry name" value="Peripheral subunit-binding domain of 2-oxo acid dehydrogenase complex"/>
    <property type="match status" value="1"/>
</dbReference>
<comment type="caution">
    <text evidence="3">The sequence shown here is derived from an EMBL/GenBank/DDBJ whole genome shotgun (WGS) entry which is preliminary data.</text>
</comment>
<dbReference type="PROSITE" id="PS51826">
    <property type="entry name" value="PSBD"/>
    <property type="match status" value="1"/>
</dbReference>
<comment type="similarity">
    <text evidence="1">Belongs to the 2-oxoacid dehydrogenase family.</text>
</comment>
<evidence type="ECO:0000313" key="4">
    <source>
        <dbReference type="Proteomes" id="UP000465221"/>
    </source>
</evidence>
<dbReference type="AlphaFoldDB" id="A0A8H3NF16"/>
<dbReference type="GO" id="GO:0045254">
    <property type="term" value="C:pyruvate dehydrogenase complex"/>
    <property type="evidence" value="ECO:0007669"/>
    <property type="project" value="InterPro"/>
</dbReference>
<dbReference type="Proteomes" id="UP000465221">
    <property type="component" value="Unassembled WGS sequence"/>
</dbReference>
<reference evidence="3 4" key="1">
    <citation type="submission" date="2020-01" db="EMBL/GenBank/DDBJ databases">
        <title>Draft genome sequence of Aspergillus udagawae IFM 46972.</title>
        <authorList>
            <person name="Takahashi H."/>
            <person name="Yaguchi T."/>
        </authorList>
    </citation>
    <scope>NUCLEOTIDE SEQUENCE [LARGE SCALE GENOMIC DNA]</scope>
    <source>
        <strain evidence="3 4">IFM 46972</strain>
    </source>
</reference>
<gene>
    <name evidence="3" type="ORF">IFM46972_03354</name>
</gene>
<feature type="domain" description="Peripheral subunit-binding (PSBD)" evidence="2">
    <location>
        <begin position="122"/>
        <end position="162"/>
    </location>
</feature>
<dbReference type="PANTHER" id="PTHR23151:SF82">
    <property type="entry name" value="PYRUVATE DEHYDROGENASE COMPLEX PROTEIN X COMPONENT, MITOCHONDRIAL"/>
    <property type="match status" value="1"/>
</dbReference>
<sequence>MRASSKKAIDRDWTTNLENKFKLPLLSPSSISARIAILRSFSAAEKCSRPGRRFSAKRSRRYTSIRKGTFEPYQDARSSDMASSFPVRRVSAMIARRQPRVISTTRRLNSSSSVQTQNPAYPLYPSVQVLLHEKGIPESEISKIPASGPKGRLLKGDVLAYIGAIPTDYPSSQASRIEKLSHLDLSNIKIAAPPQPAETKAPVVEEPSARPPPTVSVAVSISLATVLSVQKKIKDSIGVTVPLSTFLARATDLANDDLPRSSRTKPSADELFDEILGAEPVKTSRGDYIPELNALEAAEYQPPQPDKEDIIDILSGKAPKKAPHKAFMEEYPAGSAANVFSLTVPVGDETRARVFLDRVKTLLTVEPGRLVL</sequence>
<dbReference type="EMBL" id="BLKC01000017">
    <property type="protein sequence ID" value="GFF31825.1"/>
    <property type="molecule type" value="Genomic_DNA"/>
</dbReference>
<evidence type="ECO:0000313" key="3">
    <source>
        <dbReference type="EMBL" id="GFF31825.1"/>
    </source>
</evidence>
<dbReference type="Pfam" id="PF02817">
    <property type="entry name" value="E3_binding"/>
    <property type="match status" value="1"/>
</dbReference>
<evidence type="ECO:0000259" key="2">
    <source>
        <dbReference type="PROSITE" id="PS51826"/>
    </source>
</evidence>
<name>A0A8H3NF16_9EURO</name>
<organism evidence="3 4">
    <name type="scientific">Aspergillus udagawae</name>
    <dbReference type="NCBI Taxonomy" id="91492"/>
    <lineage>
        <taxon>Eukaryota</taxon>
        <taxon>Fungi</taxon>
        <taxon>Dikarya</taxon>
        <taxon>Ascomycota</taxon>
        <taxon>Pezizomycotina</taxon>
        <taxon>Eurotiomycetes</taxon>
        <taxon>Eurotiomycetidae</taxon>
        <taxon>Eurotiales</taxon>
        <taxon>Aspergillaceae</taxon>
        <taxon>Aspergillus</taxon>
        <taxon>Aspergillus subgen. Fumigati</taxon>
    </lineage>
</organism>
<dbReference type="InterPro" id="IPR036625">
    <property type="entry name" value="E3-bd_dom_sf"/>
</dbReference>
<accession>A0A8H3NF16</accession>
<dbReference type="Gene3D" id="4.10.320.10">
    <property type="entry name" value="E3-binding domain"/>
    <property type="match status" value="1"/>
</dbReference>
<keyword evidence="3" id="KW-0670">Pyruvate</keyword>
<dbReference type="GO" id="GO:0004742">
    <property type="term" value="F:dihydrolipoyllysine-residue acetyltransferase activity"/>
    <property type="evidence" value="ECO:0007669"/>
    <property type="project" value="TreeGrafter"/>
</dbReference>
<protein>
    <submittedName>
        <fullName evidence="3">Pyruvate dehydrogenase complex protein X component, mitochondrial</fullName>
    </submittedName>
</protein>
<dbReference type="PANTHER" id="PTHR23151">
    <property type="entry name" value="DIHYDROLIPOAMIDE ACETYL/SUCCINYL-TRANSFERASE-RELATED"/>
    <property type="match status" value="1"/>
</dbReference>
<dbReference type="InterPro" id="IPR045257">
    <property type="entry name" value="E2/Pdx1"/>
</dbReference>
<proteinExistence type="inferred from homology"/>
<dbReference type="InterPro" id="IPR004167">
    <property type="entry name" value="PSBD"/>
</dbReference>